<dbReference type="KEGG" id="mlo:msl8637"/>
<dbReference type="AlphaFoldDB" id="Q98GT6"/>
<dbReference type="EMBL" id="BA000012">
    <property type="protein sequence ID" value="BAB50130.1"/>
    <property type="molecule type" value="Genomic_DNA"/>
</dbReference>
<organism evidence="1 2">
    <name type="scientific">Mesorhizobium japonicum (strain LMG 29417 / CECT 9101 / MAFF 303099)</name>
    <name type="common">Mesorhizobium loti (strain MAFF 303099)</name>
    <dbReference type="NCBI Taxonomy" id="266835"/>
    <lineage>
        <taxon>Bacteria</taxon>
        <taxon>Pseudomonadati</taxon>
        <taxon>Pseudomonadota</taxon>
        <taxon>Alphaproteobacteria</taxon>
        <taxon>Hyphomicrobiales</taxon>
        <taxon>Phyllobacteriaceae</taxon>
        <taxon>Mesorhizobium</taxon>
    </lineage>
</organism>
<proteinExistence type="predicted"/>
<accession>Q98GT6</accession>
<evidence type="ECO:0000313" key="1">
    <source>
        <dbReference type="EMBL" id="BAB50130.1"/>
    </source>
</evidence>
<evidence type="ECO:0000313" key="2">
    <source>
        <dbReference type="Proteomes" id="UP000000552"/>
    </source>
</evidence>
<name>Q98GT6_RHILO</name>
<reference evidence="1 2" key="1">
    <citation type="journal article" date="2000" name="DNA Res.">
        <title>Complete genome structure of the nitrogen-fixing symbiotic bacterium Mesorhizobium loti.</title>
        <authorList>
            <person name="Kaneko T."/>
            <person name="Nakamura Y."/>
            <person name="Sato S."/>
            <person name="Asamizu E."/>
            <person name="Kato T."/>
            <person name="Sasamoto S."/>
            <person name="Watanabe A."/>
            <person name="Idesawa K."/>
            <person name="Ishikawa A."/>
            <person name="Kawashima K."/>
            <person name="Kimura T."/>
            <person name="Kishida Y."/>
            <person name="Kiyokawa C."/>
            <person name="Kohara M."/>
            <person name="Matsumoto M."/>
            <person name="Matsuno A."/>
            <person name="Mochizuki Y."/>
            <person name="Nakayama S."/>
            <person name="Nakazaki N."/>
            <person name="Shimpo S."/>
            <person name="Sugimoto M."/>
            <person name="Takeuchi C."/>
            <person name="Yamada M."/>
            <person name="Tabata S."/>
        </authorList>
    </citation>
    <scope>NUCLEOTIDE SEQUENCE [LARGE SCALE GENOMIC DNA]</scope>
    <source>
        <strain evidence="2">LMG 29417 / CECT 9101 / MAFF 303099</strain>
    </source>
</reference>
<dbReference type="Proteomes" id="UP000000552">
    <property type="component" value="Chromosome"/>
</dbReference>
<sequence>MPASGLAVSKELSAYLCPYLRLLIGEGDAFGTDTHFTLGGAAEGHDHKDRTGSLGTQLEHARRDPGVHRLEILIVDVDFDLDLLVVWIGRVYADREDVGEAVDLAAHRRHRLGRCGNGDQADSQRRRQGSKKCQGCLLPGRYSQRSVTVA</sequence>
<protein>
    <submittedName>
        <fullName evidence="1">Msl8637 protein</fullName>
    </submittedName>
</protein>
<dbReference type="HOGENOM" id="CLU_1739075_0_0_5"/>
<gene>
    <name evidence="1" type="ordered locus">msl8637</name>
</gene>